<evidence type="ECO:0000313" key="4">
    <source>
        <dbReference type="Proteomes" id="UP000225722"/>
    </source>
</evidence>
<evidence type="ECO:0000313" key="3">
    <source>
        <dbReference type="EMBL" id="ALY07528.1"/>
    </source>
</evidence>
<dbReference type="Pfam" id="PF00498">
    <property type="entry name" value="FHA"/>
    <property type="match status" value="1"/>
</dbReference>
<dbReference type="Gene3D" id="2.60.200.20">
    <property type="match status" value="1"/>
</dbReference>
<evidence type="ECO:0000256" key="1">
    <source>
        <dbReference type="SAM" id="MobiDB-lite"/>
    </source>
</evidence>
<dbReference type="SUPFAM" id="SSF49879">
    <property type="entry name" value="SMAD/FHA domain"/>
    <property type="match status" value="1"/>
</dbReference>
<name>A0A1L2BWW0_9CAUD</name>
<accession>A0A1L2BWW0</accession>
<keyword evidence="4" id="KW-1185">Reference proteome</keyword>
<sequence>MCYLETVHDRSREPEITNLQGVTTVLVGRFAVSDIVLSYKFISRLQCGIALFPLKSHPVWIVKDGSLIDDKRNSSYGTYVNGYKLGDIEIRQLKPGDLISFANKAYPHIIFNCEKEDNKEDNNEKNSETFGCEFPEDIEQ</sequence>
<organism evidence="3 4">
    <name type="scientific">Nodularia phage vB_NpeS-2AV2</name>
    <dbReference type="NCBI Taxonomy" id="1777122"/>
    <lineage>
        <taxon>Viruses</taxon>
        <taxon>Duplodnaviria</taxon>
        <taxon>Heunggongvirae</taxon>
        <taxon>Uroviricota</taxon>
        <taxon>Caudoviricetes</taxon>
        <taxon>Ravarandavirus</taxon>
        <taxon>Ravarandavirus rv2AV2</taxon>
    </lineage>
</organism>
<dbReference type="InterPro" id="IPR008984">
    <property type="entry name" value="SMAD_FHA_dom_sf"/>
</dbReference>
<dbReference type="PROSITE" id="PS50006">
    <property type="entry name" value="FHA_DOMAIN"/>
    <property type="match status" value="1"/>
</dbReference>
<dbReference type="Proteomes" id="UP000225722">
    <property type="component" value="Segment"/>
</dbReference>
<dbReference type="InterPro" id="IPR000253">
    <property type="entry name" value="FHA_dom"/>
</dbReference>
<protein>
    <submittedName>
        <fullName evidence="3">FHA domain protein</fullName>
    </submittedName>
</protein>
<dbReference type="CDD" id="cd00060">
    <property type="entry name" value="FHA"/>
    <property type="match status" value="1"/>
</dbReference>
<feature type="region of interest" description="Disordered" evidence="1">
    <location>
        <begin position="117"/>
        <end position="140"/>
    </location>
</feature>
<reference evidence="4" key="1">
    <citation type="submission" date="2015-12" db="EMBL/GenBank/DDBJ databases">
        <authorList>
            <person name="Sencilo A."/>
            <person name="Bamford D.H."/>
            <person name="Roine E."/>
        </authorList>
    </citation>
    <scope>NUCLEOTIDE SEQUENCE [LARGE SCALE GENOMIC DNA]</scope>
</reference>
<feature type="domain" description="FHA" evidence="2">
    <location>
        <begin position="25"/>
        <end position="85"/>
    </location>
</feature>
<gene>
    <name evidence="3" type="ORF">2AV2_76</name>
</gene>
<feature type="compositionally biased region" description="Basic and acidic residues" evidence="1">
    <location>
        <begin position="117"/>
        <end position="127"/>
    </location>
</feature>
<dbReference type="EMBL" id="KU230356">
    <property type="protein sequence ID" value="ALY07528.1"/>
    <property type="molecule type" value="Genomic_DNA"/>
</dbReference>
<evidence type="ECO:0000259" key="2">
    <source>
        <dbReference type="PROSITE" id="PS50006"/>
    </source>
</evidence>
<proteinExistence type="predicted"/>